<evidence type="ECO:0000313" key="2">
    <source>
        <dbReference type="WBParaSite" id="JU765_v2.g12059.t1"/>
    </source>
</evidence>
<dbReference type="Proteomes" id="UP000887576">
    <property type="component" value="Unplaced"/>
</dbReference>
<accession>A0AC34Q1M8</accession>
<evidence type="ECO:0000313" key="1">
    <source>
        <dbReference type="Proteomes" id="UP000887576"/>
    </source>
</evidence>
<dbReference type="WBParaSite" id="JU765_v2.g12059.t1">
    <property type="protein sequence ID" value="JU765_v2.g12059.t1"/>
    <property type="gene ID" value="JU765_v2.g12059"/>
</dbReference>
<protein>
    <submittedName>
        <fullName evidence="2">Uncharacterized protein</fullName>
    </submittedName>
</protein>
<sequence length="107" mass="12632">MDLCENQERTLDENMEETEAALRTIDGMKKLIQSFHRMSRQKHAEISELESLGLQIPTELLNETRDSCQQMAFCIRQMVWIMDEKSELDDEREELLKSEGIQIEIEK</sequence>
<reference evidence="2" key="1">
    <citation type="submission" date="2022-11" db="UniProtKB">
        <authorList>
            <consortium name="WormBaseParasite"/>
        </authorList>
    </citation>
    <scope>IDENTIFICATION</scope>
</reference>
<proteinExistence type="predicted"/>
<name>A0AC34Q1M8_9BILA</name>
<organism evidence="1 2">
    <name type="scientific">Panagrolaimus sp. JU765</name>
    <dbReference type="NCBI Taxonomy" id="591449"/>
    <lineage>
        <taxon>Eukaryota</taxon>
        <taxon>Metazoa</taxon>
        <taxon>Ecdysozoa</taxon>
        <taxon>Nematoda</taxon>
        <taxon>Chromadorea</taxon>
        <taxon>Rhabditida</taxon>
        <taxon>Tylenchina</taxon>
        <taxon>Panagrolaimomorpha</taxon>
        <taxon>Panagrolaimoidea</taxon>
        <taxon>Panagrolaimidae</taxon>
        <taxon>Panagrolaimus</taxon>
    </lineage>
</organism>